<comment type="caution">
    <text evidence="15">The sequence shown here is derived from an EMBL/GenBank/DDBJ whole genome shotgun (WGS) entry which is preliminary data.</text>
</comment>
<dbReference type="EMBL" id="RKLT01000003">
    <property type="protein sequence ID" value="MBX0295486.1"/>
    <property type="molecule type" value="Genomic_DNA"/>
</dbReference>
<evidence type="ECO:0000313" key="15">
    <source>
        <dbReference type="EMBL" id="MBX0295486.1"/>
    </source>
</evidence>
<dbReference type="FunFam" id="3.40.50.300:FF:000016">
    <property type="entry name" value="Oligopeptide ABC transporter ATP-binding component"/>
    <property type="match status" value="1"/>
</dbReference>
<keyword evidence="6" id="KW-1278">Translocase</keyword>
<dbReference type="Pfam" id="PF08352">
    <property type="entry name" value="oligo_HPY"/>
    <property type="match status" value="1"/>
</dbReference>
<dbReference type="PROSITE" id="PS00211">
    <property type="entry name" value="ABC_TRANSPORTER_1"/>
    <property type="match status" value="1"/>
</dbReference>
<comment type="subunit">
    <text evidence="9">The complex is composed of two ATP-binding proteins (NikD and NikE), two transmembrane proteins (NikB and NikC) and a solute-binding protein (NikA).</text>
</comment>
<dbReference type="CDD" id="cd03257">
    <property type="entry name" value="ABC_NikE_OppD_transporters"/>
    <property type="match status" value="1"/>
</dbReference>
<keyword evidence="8" id="KW-0472">Membrane</keyword>
<keyword evidence="16" id="KW-1185">Reference proteome</keyword>
<dbReference type="AlphaFoldDB" id="A0AAW4PC52"/>
<evidence type="ECO:0000256" key="8">
    <source>
        <dbReference type="ARBA" id="ARBA00023136"/>
    </source>
</evidence>
<proteinExistence type="predicted"/>
<dbReference type="InterPro" id="IPR027417">
    <property type="entry name" value="P-loop_NTPase"/>
</dbReference>
<dbReference type="InterPro" id="IPR017871">
    <property type="entry name" value="ABC_transporter-like_CS"/>
</dbReference>
<evidence type="ECO:0000256" key="1">
    <source>
        <dbReference type="ARBA" id="ARBA00004202"/>
    </source>
</evidence>
<evidence type="ECO:0000256" key="7">
    <source>
        <dbReference type="ARBA" id="ARBA00023065"/>
    </source>
</evidence>
<evidence type="ECO:0000256" key="6">
    <source>
        <dbReference type="ARBA" id="ARBA00022967"/>
    </source>
</evidence>
<dbReference type="SUPFAM" id="SSF52540">
    <property type="entry name" value="P-loop containing nucleoside triphosphate hydrolases"/>
    <property type="match status" value="1"/>
</dbReference>
<dbReference type="GO" id="GO:0005886">
    <property type="term" value="C:plasma membrane"/>
    <property type="evidence" value="ECO:0007669"/>
    <property type="project" value="UniProtKB-SubCell"/>
</dbReference>
<gene>
    <name evidence="15" type="ORF">EGH23_11410</name>
</gene>
<dbReference type="SMART" id="SM00382">
    <property type="entry name" value="AAA"/>
    <property type="match status" value="1"/>
</dbReference>
<reference evidence="15 16" key="1">
    <citation type="submission" date="2021-06" db="EMBL/GenBank/DDBJ databases">
        <title>Halomicroarcula sp. a new haloarchaeum isolated from saline soil.</title>
        <authorList>
            <person name="Duran-Viseras A."/>
            <person name="Sanchez-Porro C."/>
            <person name="Ventosa A."/>
        </authorList>
    </citation>
    <scope>NUCLEOTIDE SEQUENCE [LARGE SCALE GENOMIC DNA]</scope>
    <source>
        <strain evidence="15 16">F27</strain>
    </source>
</reference>
<evidence type="ECO:0000256" key="13">
    <source>
        <dbReference type="SAM" id="MobiDB-lite"/>
    </source>
</evidence>
<feature type="compositionally biased region" description="Polar residues" evidence="13">
    <location>
        <begin position="8"/>
        <end position="22"/>
    </location>
</feature>
<comment type="subcellular location">
    <subcellularLocation>
        <location evidence="1">Cell membrane</location>
        <topology evidence="1">Peripheral membrane protein</topology>
    </subcellularLocation>
</comment>
<dbReference type="RefSeq" id="WP_220580120.1">
    <property type="nucleotide sequence ID" value="NZ_RKLT01000003.1"/>
</dbReference>
<dbReference type="PROSITE" id="PS50893">
    <property type="entry name" value="ABC_TRANSPORTER_2"/>
    <property type="match status" value="1"/>
</dbReference>
<dbReference type="InterPro" id="IPR013563">
    <property type="entry name" value="Oligopep_ABC_C"/>
</dbReference>
<dbReference type="Proteomes" id="UP001430455">
    <property type="component" value="Unassembled WGS sequence"/>
</dbReference>
<evidence type="ECO:0000256" key="12">
    <source>
        <dbReference type="ARBA" id="ARBA00048610"/>
    </source>
</evidence>
<dbReference type="GO" id="GO:0005524">
    <property type="term" value="F:ATP binding"/>
    <property type="evidence" value="ECO:0007669"/>
    <property type="project" value="UniProtKB-KW"/>
</dbReference>
<dbReference type="GO" id="GO:0016887">
    <property type="term" value="F:ATP hydrolysis activity"/>
    <property type="evidence" value="ECO:0007669"/>
    <property type="project" value="InterPro"/>
</dbReference>
<keyword evidence="2" id="KW-0813">Transport</keyword>
<dbReference type="EC" id="7.2.2.11" evidence="10"/>
<evidence type="ECO:0000256" key="10">
    <source>
        <dbReference type="ARBA" id="ARBA00039098"/>
    </source>
</evidence>
<protein>
    <recommendedName>
        <fullName evidence="11">Nickel import system ATP-binding protein NikD</fullName>
        <ecNumber evidence="10">7.2.2.11</ecNumber>
    </recommendedName>
</protein>
<dbReference type="PANTHER" id="PTHR43297">
    <property type="entry name" value="OLIGOPEPTIDE TRANSPORT ATP-BINDING PROTEIN APPD"/>
    <property type="match status" value="1"/>
</dbReference>
<accession>A0AAW4PC52</accession>
<comment type="catalytic activity">
    <reaction evidence="12">
        <text>Ni(2+)(out) + ATP + H2O = Ni(2+)(in) + ADP + phosphate + H(+)</text>
        <dbReference type="Rhea" id="RHEA:15557"/>
        <dbReference type="ChEBI" id="CHEBI:15377"/>
        <dbReference type="ChEBI" id="CHEBI:15378"/>
        <dbReference type="ChEBI" id="CHEBI:30616"/>
        <dbReference type="ChEBI" id="CHEBI:43474"/>
        <dbReference type="ChEBI" id="CHEBI:49786"/>
        <dbReference type="ChEBI" id="CHEBI:456216"/>
        <dbReference type="EC" id="7.2.2.11"/>
    </reaction>
    <physiologicalReaction direction="left-to-right" evidence="12">
        <dbReference type="Rhea" id="RHEA:15558"/>
    </physiologicalReaction>
</comment>
<dbReference type="GO" id="GO:0015413">
    <property type="term" value="F:ABC-type nickel transporter activity"/>
    <property type="evidence" value="ECO:0007669"/>
    <property type="project" value="UniProtKB-EC"/>
</dbReference>
<evidence type="ECO:0000256" key="4">
    <source>
        <dbReference type="ARBA" id="ARBA00022741"/>
    </source>
</evidence>
<evidence type="ECO:0000256" key="11">
    <source>
        <dbReference type="ARBA" id="ARBA00044143"/>
    </source>
</evidence>
<dbReference type="GO" id="GO:0015833">
    <property type="term" value="P:peptide transport"/>
    <property type="evidence" value="ECO:0007669"/>
    <property type="project" value="InterPro"/>
</dbReference>
<dbReference type="InterPro" id="IPR003593">
    <property type="entry name" value="AAA+_ATPase"/>
</dbReference>
<keyword evidence="4" id="KW-0547">Nucleotide-binding</keyword>
<evidence type="ECO:0000259" key="14">
    <source>
        <dbReference type="PROSITE" id="PS50893"/>
    </source>
</evidence>
<evidence type="ECO:0000256" key="9">
    <source>
        <dbReference type="ARBA" id="ARBA00038669"/>
    </source>
</evidence>
<dbReference type="Gene3D" id="3.40.50.300">
    <property type="entry name" value="P-loop containing nucleotide triphosphate hydrolases"/>
    <property type="match status" value="1"/>
</dbReference>
<dbReference type="NCBIfam" id="TIGR01727">
    <property type="entry name" value="oligo_HPY"/>
    <property type="match status" value="1"/>
</dbReference>
<keyword evidence="5 15" id="KW-0067">ATP-binding</keyword>
<organism evidence="15 16">
    <name type="scientific">Haloarcula nitratireducens</name>
    <dbReference type="NCBI Taxonomy" id="2487749"/>
    <lineage>
        <taxon>Archaea</taxon>
        <taxon>Methanobacteriati</taxon>
        <taxon>Methanobacteriota</taxon>
        <taxon>Stenosarchaea group</taxon>
        <taxon>Halobacteria</taxon>
        <taxon>Halobacteriales</taxon>
        <taxon>Haloarculaceae</taxon>
        <taxon>Haloarcula</taxon>
    </lineage>
</organism>
<dbReference type="InterPro" id="IPR050388">
    <property type="entry name" value="ABC_Ni/Peptide_Import"/>
</dbReference>
<feature type="domain" description="ABC transporter" evidence="14">
    <location>
        <begin position="32"/>
        <end position="281"/>
    </location>
</feature>
<name>A0AAW4PC52_9EURY</name>
<evidence type="ECO:0000256" key="3">
    <source>
        <dbReference type="ARBA" id="ARBA00022475"/>
    </source>
</evidence>
<evidence type="ECO:0000313" key="16">
    <source>
        <dbReference type="Proteomes" id="UP001430455"/>
    </source>
</evidence>
<evidence type="ECO:0000256" key="2">
    <source>
        <dbReference type="ARBA" id="ARBA00022448"/>
    </source>
</evidence>
<dbReference type="InterPro" id="IPR003439">
    <property type="entry name" value="ABC_transporter-like_ATP-bd"/>
</dbReference>
<keyword evidence="7" id="KW-0406">Ion transport</keyword>
<sequence length="367" mass="39503">MPTDHSASRPTESASAETASGDTESDDHAPLLDVTDLRTHIHTDRGTVRAVDGVRFAVDRGEAVCLVGESGSGKSVTCESLTGIVPSPPAEMIGGSVSFDGTSLHDRETDLRAFRGDRIGHVFQNPQHALDPVYTVGAQLVEAVEIHREVSDEAARDRAVELLGRVGIPNPVERVEDYPHEFSGGMRQRVALAVALAADPDLLVADEPTTAVDATVQARLLALLRELLDDGMGLLLVTHDLRVVAETADRVLVMFGGTIVERGPVEAVFERPAHPYTQALFDSYDGFARRSDRPARDDVPEDGCRFRAECPHAIEACSGPDQPPEYAVAGDEYHTASCVYYAEDRRADDLLADARAAGPTGIEEDDD</sequence>
<dbReference type="PANTHER" id="PTHR43297:SF13">
    <property type="entry name" value="NICKEL ABC TRANSPORTER, ATP-BINDING PROTEIN"/>
    <property type="match status" value="1"/>
</dbReference>
<feature type="region of interest" description="Disordered" evidence="13">
    <location>
        <begin position="1"/>
        <end position="30"/>
    </location>
</feature>
<evidence type="ECO:0000256" key="5">
    <source>
        <dbReference type="ARBA" id="ARBA00022840"/>
    </source>
</evidence>
<dbReference type="Pfam" id="PF00005">
    <property type="entry name" value="ABC_tran"/>
    <property type="match status" value="1"/>
</dbReference>
<keyword evidence="3" id="KW-1003">Cell membrane</keyword>